<dbReference type="AlphaFoldDB" id="A0A6S6YVZ0"/>
<dbReference type="Proteomes" id="UP000494108">
    <property type="component" value="Unassembled WGS sequence"/>
</dbReference>
<protein>
    <submittedName>
        <fullName evidence="2">Uncharacterized protein</fullName>
    </submittedName>
</protein>
<gene>
    <name evidence="2" type="ORF">LMG3431_02749</name>
</gene>
<keyword evidence="3" id="KW-1185">Reference proteome</keyword>
<proteinExistence type="predicted"/>
<dbReference type="EMBL" id="CADIJX010000003">
    <property type="protein sequence ID" value="CAB3649535.1"/>
    <property type="molecule type" value="Genomic_DNA"/>
</dbReference>
<evidence type="ECO:0000256" key="1">
    <source>
        <dbReference type="SAM" id="SignalP"/>
    </source>
</evidence>
<reference evidence="2 3" key="1">
    <citation type="submission" date="2020-04" db="EMBL/GenBank/DDBJ databases">
        <authorList>
            <person name="De Canck E."/>
        </authorList>
    </citation>
    <scope>NUCLEOTIDE SEQUENCE [LARGE SCALE GENOMIC DNA]</scope>
    <source>
        <strain evidence="2 3">LMG 3431</strain>
    </source>
</reference>
<sequence length="206" mass="22089">MAGPRPDARRRTSARTLALLFSAAAWAFIPAAAPAQPVMPKPTMNSDWTDPASFASVQIDSMRDHACMPATQGYDEQLQIAAPSRVWLRPPGVLVIPVCARGIVPAVQHPSLPRIVATDLETQKVYNGVAFEYKLPTQPGVEVDTIPSSRPPRGRPVAPGMSVGTQFSTDAAARAKLPAHPATYEVYIEANGLRSNTVKIEVQAAK</sequence>
<name>A0A6S6YVZ0_9BURK</name>
<dbReference type="RefSeq" id="WP_175175036.1">
    <property type="nucleotide sequence ID" value="NZ_CADIJX010000003.1"/>
</dbReference>
<evidence type="ECO:0000313" key="2">
    <source>
        <dbReference type="EMBL" id="CAB3649535.1"/>
    </source>
</evidence>
<keyword evidence="1" id="KW-0732">Signal</keyword>
<feature type="signal peptide" evidence="1">
    <location>
        <begin position="1"/>
        <end position="27"/>
    </location>
</feature>
<evidence type="ECO:0000313" key="3">
    <source>
        <dbReference type="Proteomes" id="UP000494108"/>
    </source>
</evidence>
<accession>A0A6S6YVZ0</accession>
<feature type="chain" id="PRO_5028990789" evidence="1">
    <location>
        <begin position="28"/>
        <end position="206"/>
    </location>
</feature>
<organism evidence="2 3">
    <name type="scientific">Achromobacter pestifer</name>
    <dbReference type="NCBI Taxonomy" id="1353889"/>
    <lineage>
        <taxon>Bacteria</taxon>
        <taxon>Pseudomonadati</taxon>
        <taxon>Pseudomonadota</taxon>
        <taxon>Betaproteobacteria</taxon>
        <taxon>Burkholderiales</taxon>
        <taxon>Alcaligenaceae</taxon>
        <taxon>Achromobacter</taxon>
    </lineage>
</organism>